<feature type="binding site" evidence="10">
    <location>
        <position position="177"/>
    </location>
    <ligand>
        <name>Mg(2+)</name>
        <dbReference type="ChEBI" id="CHEBI:18420"/>
    </ligand>
</feature>
<protein>
    <recommendedName>
        <fullName evidence="5 10">Phosphoglycolate phosphatase</fullName>
        <shortName evidence="10">PGP</shortName>
        <shortName evidence="10">PGPase</shortName>
        <ecNumber evidence="5 10">3.1.3.18</ecNumber>
    </recommendedName>
</protein>
<dbReference type="PRINTS" id="PR00413">
    <property type="entry name" value="HADHALOGNASE"/>
</dbReference>
<comment type="catalytic activity">
    <reaction evidence="1 10">
        <text>2-phosphoglycolate + H2O = glycolate + phosphate</text>
        <dbReference type="Rhea" id="RHEA:14369"/>
        <dbReference type="ChEBI" id="CHEBI:15377"/>
        <dbReference type="ChEBI" id="CHEBI:29805"/>
        <dbReference type="ChEBI" id="CHEBI:43474"/>
        <dbReference type="ChEBI" id="CHEBI:58033"/>
        <dbReference type="EC" id="3.1.3.18"/>
    </reaction>
</comment>
<comment type="function">
    <text evidence="10">Specifically catalyzes the dephosphorylation of 2-phosphoglycolate. Is involved in the dissimilation of the intracellular 2-phosphoglycolate formed during the DNA repair of 3'-phosphoglycolate ends, a major class of DNA lesions induced by oxidative stress.</text>
</comment>
<keyword evidence="6 10" id="KW-0479">Metal-binding</keyword>
<dbReference type="PANTHER" id="PTHR43434:SF1">
    <property type="entry name" value="PHOSPHOGLYCOLATE PHOSPHATASE"/>
    <property type="match status" value="1"/>
</dbReference>
<sequence>MSSQPIKAIAFDLDGTLINSGPDLALAINLMLKELAREPLDMALIHSFVGNGAELLVKRALSGSQTVAEDLDESFYQDARARFDRLYAQNLCVNTHLYSGVRQTLEWLDEQGIAMAVVTNKPYVFTRPLLEQLHMDHYFDIVLGGDSLAKRKPDPYPLQYILEKRQLSSGQMLMVGDSRNDILAAKAAGCPSLGLTYGYNYGIPISESQPDWVADSLTALSDILNIAH</sequence>
<keyword evidence="7 10" id="KW-0378">Hydrolase</keyword>
<evidence type="ECO:0000256" key="5">
    <source>
        <dbReference type="ARBA" id="ARBA00013078"/>
    </source>
</evidence>
<comment type="caution">
    <text evidence="11">The sequence shown here is derived from an EMBL/GenBank/DDBJ whole genome shotgun (WGS) entry which is preliminary data.</text>
</comment>
<keyword evidence="12" id="KW-1185">Reference proteome</keyword>
<proteinExistence type="inferred from homology"/>
<evidence type="ECO:0000256" key="2">
    <source>
        <dbReference type="ARBA" id="ARBA00001946"/>
    </source>
</evidence>
<dbReference type="NCBIfam" id="TIGR01449">
    <property type="entry name" value="PGP_bact"/>
    <property type="match status" value="1"/>
</dbReference>
<name>A0ABW9G9Y7_9GAMM</name>
<dbReference type="PANTHER" id="PTHR43434">
    <property type="entry name" value="PHOSPHOGLYCOLATE PHOSPHATASE"/>
    <property type="match status" value="1"/>
</dbReference>
<dbReference type="SFLD" id="SFLDG01129">
    <property type="entry name" value="C1.5:_HAD__Beta-PGM__Phosphata"/>
    <property type="match status" value="1"/>
</dbReference>
<evidence type="ECO:0000256" key="4">
    <source>
        <dbReference type="ARBA" id="ARBA00006171"/>
    </source>
</evidence>
<keyword evidence="9 10" id="KW-0119">Carbohydrate metabolism</keyword>
<evidence type="ECO:0000256" key="1">
    <source>
        <dbReference type="ARBA" id="ARBA00000830"/>
    </source>
</evidence>
<dbReference type="Pfam" id="PF13419">
    <property type="entry name" value="HAD_2"/>
    <property type="match status" value="1"/>
</dbReference>
<feature type="binding site" evidence="10">
    <location>
        <position position="14"/>
    </location>
    <ligand>
        <name>Mg(2+)</name>
        <dbReference type="ChEBI" id="CHEBI:18420"/>
    </ligand>
</feature>
<comment type="cofactor">
    <cofactor evidence="2 10">
        <name>Mg(2+)</name>
        <dbReference type="ChEBI" id="CHEBI:18420"/>
    </cofactor>
</comment>
<evidence type="ECO:0000256" key="10">
    <source>
        <dbReference type="HAMAP-Rule" id="MF_00495"/>
    </source>
</evidence>
<dbReference type="InterPro" id="IPR041492">
    <property type="entry name" value="HAD_2"/>
</dbReference>
<evidence type="ECO:0000313" key="12">
    <source>
        <dbReference type="Proteomes" id="UP001629953"/>
    </source>
</evidence>
<dbReference type="InterPro" id="IPR023214">
    <property type="entry name" value="HAD_sf"/>
</dbReference>
<evidence type="ECO:0000256" key="3">
    <source>
        <dbReference type="ARBA" id="ARBA00004818"/>
    </source>
</evidence>
<gene>
    <name evidence="11" type="ORF">ABUE30_10880</name>
</gene>
<organism evidence="11 12">
    <name type="scientific">Celerinatantimonas yamalensis</name>
    <dbReference type="NCBI Taxonomy" id="559956"/>
    <lineage>
        <taxon>Bacteria</taxon>
        <taxon>Pseudomonadati</taxon>
        <taxon>Pseudomonadota</taxon>
        <taxon>Gammaproteobacteria</taxon>
        <taxon>Celerinatantimonadaceae</taxon>
        <taxon>Celerinatantimonas</taxon>
    </lineage>
</organism>
<feature type="binding site" evidence="10">
    <location>
        <position position="12"/>
    </location>
    <ligand>
        <name>Mg(2+)</name>
        <dbReference type="ChEBI" id="CHEBI:18420"/>
    </ligand>
</feature>
<evidence type="ECO:0000256" key="7">
    <source>
        <dbReference type="ARBA" id="ARBA00022801"/>
    </source>
</evidence>
<dbReference type="InterPro" id="IPR006439">
    <property type="entry name" value="HAD-SF_hydro_IA"/>
</dbReference>
<comment type="similarity">
    <text evidence="4 10">Belongs to the HAD-like hydrolase superfamily. CbbY/CbbZ/Gph/YieH family.</text>
</comment>
<dbReference type="EMBL" id="JBEQCT010000004">
    <property type="protein sequence ID" value="MFM2485556.1"/>
    <property type="molecule type" value="Genomic_DNA"/>
</dbReference>
<comment type="pathway">
    <text evidence="3 10">Organic acid metabolism; glycolate biosynthesis; glycolate from 2-phosphoglycolate: step 1/1.</text>
</comment>
<dbReference type="RefSeq" id="WP_408623792.1">
    <property type="nucleotide sequence ID" value="NZ_JBEQCT010000004.1"/>
</dbReference>
<dbReference type="GO" id="GO:0008967">
    <property type="term" value="F:phosphoglycolate phosphatase activity"/>
    <property type="evidence" value="ECO:0007669"/>
    <property type="project" value="UniProtKB-EC"/>
</dbReference>
<keyword evidence="8 10" id="KW-0460">Magnesium</keyword>
<evidence type="ECO:0000256" key="8">
    <source>
        <dbReference type="ARBA" id="ARBA00022842"/>
    </source>
</evidence>
<dbReference type="Proteomes" id="UP001629953">
    <property type="component" value="Unassembled WGS sequence"/>
</dbReference>
<feature type="active site" description="Nucleophile" evidence="10">
    <location>
        <position position="12"/>
    </location>
</feature>
<dbReference type="HAMAP" id="MF_00495">
    <property type="entry name" value="GPH_hydrolase_bact"/>
    <property type="match status" value="1"/>
</dbReference>
<dbReference type="Gene3D" id="3.40.50.1000">
    <property type="entry name" value="HAD superfamily/HAD-like"/>
    <property type="match status" value="1"/>
</dbReference>
<dbReference type="EC" id="3.1.3.18" evidence="5 10"/>
<dbReference type="NCBIfam" id="NF009695">
    <property type="entry name" value="PRK13222.1-2"/>
    <property type="match status" value="1"/>
</dbReference>
<dbReference type="CDD" id="cd16417">
    <property type="entry name" value="HAD_PGPase"/>
    <property type="match status" value="1"/>
</dbReference>
<evidence type="ECO:0000313" key="11">
    <source>
        <dbReference type="EMBL" id="MFM2485556.1"/>
    </source>
</evidence>
<dbReference type="SUPFAM" id="SSF56784">
    <property type="entry name" value="HAD-like"/>
    <property type="match status" value="1"/>
</dbReference>
<evidence type="ECO:0000256" key="9">
    <source>
        <dbReference type="ARBA" id="ARBA00023277"/>
    </source>
</evidence>
<dbReference type="Gene3D" id="1.10.150.240">
    <property type="entry name" value="Putative phosphatase, domain 2"/>
    <property type="match status" value="1"/>
</dbReference>
<reference evidence="11 12" key="1">
    <citation type="journal article" date="2013" name="Int. J. Syst. Evol. Microbiol.">
        <title>Celerinatantimonas yamalensis sp. nov., a cold-adapted diazotrophic bacterium from a cold permafrost brine.</title>
        <authorList>
            <person name="Shcherbakova V."/>
            <person name="Chuvilskaya N."/>
            <person name="Rivkina E."/>
            <person name="Demidov N."/>
            <person name="Uchaeva V."/>
            <person name="Suetin S."/>
            <person name="Suzina N."/>
            <person name="Gilichinsky D."/>
        </authorList>
    </citation>
    <scope>NUCLEOTIDE SEQUENCE [LARGE SCALE GENOMIC DNA]</scope>
    <source>
        <strain evidence="11 12">C7</strain>
    </source>
</reference>
<dbReference type="InterPro" id="IPR037512">
    <property type="entry name" value="PGPase_prok"/>
</dbReference>
<dbReference type="InterPro" id="IPR050155">
    <property type="entry name" value="HAD-like_hydrolase_sf"/>
</dbReference>
<dbReference type="SFLD" id="SFLDS00003">
    <property type="entry name" value="Haloacid_Dehalogenase"/>
    <property type="match status" value="1"/>
</dbReference>
<dbReference type="SFLD" id="SFLDG01135">
    <property type="entry name" value="C1.5.6:_HAD__Beta-PGM__Phospha"/>
    <property type="match status" value="1"/>
</dbReference>
<dbReference type="NCBIfam" id="TIGR01549">
    <property type="entry name" value="HAD-SF-IA-v1"/>
    <property type="match status" value="1"/>
</dbReference>
<evidence type="ECO:0000256" key="6">
    <source>
        <dbReference type="ARBA" id="ARBA00022723"/>
    </source>
</evidence>
<dbReference type="InterPro" id="IPR036412">
    <property type="entry name" value="HAD-like_sf"/>
</dbReference>
<accession>A0ABW9G9Y7</accession>
<dbReference type="InterPro" id="IPR023198">
    <property type="entry name" value="PGP-like_dom2"/>
</dbReference>